<dbReference type="GO" id="GO:0006644">
    <property type="term" value="P:phospholipid metabolic process"/>
    <property type="evidence" value="ECO:0007669"/>
    <property type="project" value="TreeGrafter"/>
</dbReference>
<dbReference type="AlphaFoldDB" id="A0A6A4RUM5"/>
<protein>
    <submittedName>
        <fullName evidence="2">Uncharacterized protein</fullName>
    </submittedName>
</protein>
<name>A0A6A4RUM5_SCOMX</name>
<sequence length="196" mass="21982">MLPRLVLVSLLSLAWTTVSGQLCTEMFPSQPPPSTVDSVRPSDVAVLSSVGLHMHSNELSRMASRFRELMTLFNPALISPVSDETSFYAPQFAQQRTLVEQAQDVSLYLQDNKVADADSDWKLVLLFVRVDRLCAFKQQQSAIQAVVEDVDDALQSLRSQLSRTIVSVALWDGEHDAFQYKYVHIPKSISDTGFKY</sequence>
<evidence type="ECO:0000313" key="3">
    <source>
        <dbReference type="Proteomes" id="UP000438429"/>
    </source>
</evidence>
<feature type="signal peptide" evidence="1">
    <location>
        <begin position="1"/>
        <end position="20"/>
    </location>
</feature>
<dbReference type="Proteomes" id="UP000438429">
    <property type="component" value="Unassembled WGS sequence"/>
</dbReference>
<proteinExistence type="predicted"/>
<organism evidence="2 3">
    <name type="scientific">Scophthalmus maximus</name>
    <name type="common">Turbot</name>
    <name type="synonym">Psetta maxima</name>
    <dbReference type="NCBI Taxonomy" id="52904"/>
    <lineage>
        <taxon>Eukaryota</taxon>
        <taxon>Metazoa</taxon>
        <taxon>Chordata</taxon>
        <taxon>Craniata</taxon>
        <taxon>Vertebrata</taxon>
        <taxon>Euteleostomi</taxon>
        <taxon>Actinopterygii</taxon>
        <taxon>Neopterygii</taxon>
        <taxon>Teleostei</taxon>
        <taxon>Neoteleostei</taxon>
        <taxon>Acanthomorphata</taxon>
        <taxon>Carangaria</taxon>
        <taxon>Pleuronectiformes</taxon>
        <taxon>Pleuronectoidei</taxon>
        <taxon>Scophthalmidae</taxon>
        <taxon>Scophthalmus</taxon>
    </lineage>
</organism>
<dbReference type="EMBL" id="VEVO01000022">
    <property type="protein sequence ID" value="KAF0023738.1"/>
    <property type="molecule type" value="Genomic_DNA"/>
</dbReference>
<dbReference type="PANTHER" id="PTHR21325:SF31">
    <property type="entry name" value="GH22081P-RELATED"/>
    <property type="match status" value="1"/>
</dbReference>
<evidence type="ECO:0000256" key="1">
    <source>
        <dbReference type="SAM" id="SignalP"/>
    </source>
</evidence>
<comment type="caution">
    <text evidence="2">The sequence shown here is derived from an EMBL/GenBank/DDBJ whole genome shotgun (WGS) entry which is preliminary data.</text>
</comment>
<evidence type="ECO:0000313" key="2">
    <source>
        <dbReference type="EMBL" id="KAF0023738.1"/>
    </source>
</evidence>
<dbReference type="GO" id="GO:0004620">
    <property type="term" value="F:phospholipase activity"/>
    <property type="evidence" value="ECO:0007669"/>
    <property type="project" value="InterPro"/>
</dbReference>
<feature type="chain" id="PRO_5025503837" evidence="1">
    <location>
        <begin position="21"/>
        <end position="196"/>
    </location>
</feature>
<dbReference type="InterPro" id="IPR038885">
    <property type="entry name" value="PLB1"/>
</dbReference>
<keyword evidence="1" id="KW-0732">Signal</keyword>
<dbReference type="PANTHER" id="PTHR21325">
    <property type="entry name" value="PHOSPHOLIPASE B, PLB1"/>
    <property type="match status" value="1"/>
</dbReference>
<reference evidence="2 3" key="1">
    <citation type="submission" date="2019-06" db="EMBL/GenBank/DDBJ databases">
        <title>Draft genomes of female and male turbot (Scophthalmus maximus).</title>
        <authorList>
            <person name="Xu H."/>
            <person name="Xu X.-W."/>
            <person name="Shao C."/>
            <person name="Chen S."/>
        </authorList>
    </citation>
    <scope>NUCLEOTIDE SEQUENCE [LARGE SCALE GENOMIC DNA]</scope>
    <source>
        <strain evidence="2">Ysfricsl-2016a</strain>
        <tissue evidence="2">Blood</tissue>
    </source>
</reference>
<gene>
    <name evidence="2" type="ORF">F2P81_024368</name>
</gene>
<accession>A0A6A4RUM5</accession>